<accession>A0A2Z7DGR5</accession>
<evidence type="ECO:0000256" key="1">
    <source>
        <dbReference type="SAM" id="Coils"/>
    </source>
</evidence>
<evidence type="ECO:0000313" key="3">
    <source>
        <dbReference type="EMBL" id="KZV56793.1"/>
    </source>
</evidence>
<dbReference type="AlphaFoldDB" id="A0A2Z7DGR5"/>
<sequence>MSKIILNLRMRLIPLNELIWCDLILSNRLIRPSNILNKGYLSPYGSRKLTGRRTSCRILLQKIKARTLEMVARTNAVEEHCQLVLNSAWEVVSNTLANIDEWIRFRTELRDQLTSEVDGLEKKIDAFEATISRKLAEIQQNLVVLETTMVRNYTNIQQHVVDEIALVKSQLAEMVDCIKDCMMPKWGKVVQEVKRVKILEVNKEKDQADREKVRVVPRKKDKAMEGEKEAADKKEVNGFEQENAKKT</sequence>
<reference evidence="3 4" key="1">
    <citation type="journal article" date="2015" name="Proc. Natl. Acad. Sci. U.S.A.">
        <title>The resurrection genome of Boea hygrometrica: A blueprint for survival of dehydration.</title>
        <authorList>
            <person name="Xiao L."/>
            <person name="Yang G."/>
            <person name="Zhang L."/>
            <person name="Yang X."/>
            <person name="Zhao S."/>
            <person name="Ji Z."/>
            <person name="Zhou Q."/>
            <person name="Hu M."/>
            <person name="Wang Y."/>
            <person name="Chen M."/>
            <person name="Xu Y."/>
            <person name="Jin H."/>
            <person name="Xiao X."/>
            <person name="Hu G."/>
            <person name="Bao F."/>
            <person name="Hu Y."/>
            <person name="Wan P."/>
            <person name="Li L."/>
            <person name="Deng X."/>
            <person name="Kuang T."/>
            <person name="Xiang C."/>
            <person name="Zhu J.K."/>
            <person name="Oliver M.J."/>
            <person name="He Y."/>
        </authorList>
    </citation>
    <scope>NUCLEOTIDE SEQUENCE [LARGE SCALE GENOMIC DNA]</scope>
    <source>
        <strain evidence="4">cv. XS01</strain>
    </source>
</reference>
<dbReference type="Proteomes" id="UP000250235">
    <property type="component" value="Unassembled WGS sequence"/>
</dbReference>
<dbReference type="EMBL" id="KQ987791">
    <property type="protein sequence ID" value="KZV56793.1"/>
    <property type="molecule type" value="Genomic_DNA"/>
</dbReference>
<gene>
    <name evidence="3" type="ORF">F511_32857</name>
</gene>
<feature type="region of interest" description="Disordered" evidence="2">
    <location>
        <begin position="204"/>
        <end position="247"/>
    </location>
</feature>
<evidence type="ECO:0000256" key="2">
    <source>
        <dbReference type="SAM" id="MobiDB-lite"/>
    </source>
</evidence>
<proteinExistence type="predicted"/>
<name>A0A2Z7DGR5_9LAMI</name>
<feature type="compositionally biased region" description="Basic and acidic residues" evidence="2">
    <location>
        <begin position="204"/>
        <end position="214"/>
    </location>
</feature>
<feature type="compositionally biased region" description="Basic and acidic residues" evidence="2">
    <location>
        <begin position="222"/>
        <end position="247"/>
    </location>
</feature>
<keyword evidence="1" id="KW-0175">Coiled coil</keyword>
<organism evidence="3 4">
    <name type="scientific">Dorcoceras hygrometricum</name>
    <dbReference type="NCBI Taxonomy" id="472368"/>
    <lineage>
        <taxon>Eukaryota</taxon>
        <taxon>Viridiplantae</taxon>
        <taxon>Streptophyta</taxon>
        <taxon>Embryophyta</taxon>
        <taxon>Tracheophyta</taxon>
        <taxon>Spermatophyta</taxon>
        <taxon>Magnoliopsida</taxon>
        <taxon>eudicotyledons</taxon>
        <taxon>Gunneridae</taxon>
        <taxon>Pentapetalae</taxon>
        <taxon>asterids</taxon>
        <taxon>lamiids</taxon>
        <taxon>Lamiales</taxon>
        <taxon>Gesneriaceae</taxon>
        <taxon>Didymocarpoideae</taxon>
        <taxon>Trichosporeae</taxon>
        <taxon>Loxocarpinae</taxon>
        <taxon>Dorcoceras</taxon>
    </lineage>
</organism>
<keyword evidence="4" id="KW-1185">Reference proteome</keyword>
<evidence type="ECO:0000313" key="4">
    <source>
        <dbReference type="Proteomes" id="UP000250235"/>
    </source>
</evidence>
<protein>
    <submittedName>
        <fullName evidence="3">Calmodulin-binding transcription activator 2-like</fullName>
    </submittedName>
</protein>
<feature type="coiled-coil region" evidence="1">
    <location>
        <begin position="110"/>
        <end position="137"/>
    </location>
</feature>